<dbReference type="PANTHER" id="PTHR43401">
    <property type="entry name" value="L-THREONINE 3-DEHYDROGENASE"/>
    <property type="match status" value="1"/>
</dbReference>
<keyword evidence="1" id="KW-0560">Oxidoreductase</keyword>
<dbReference type="GO" id="GO:0016491">
    <property type="term" value="F:oxidoreductase activity"/>
    <property type="evidence" value="ECO:0007669"/>
    <property type="project" value="UniProtKB-KW"/>
</dbReference>
<evidence type="ECO:0000259" key="2">
    <source>
        <dbReference type="Pfam" id="PF00107"/>
    </source>
</evidence>
<dbReference type="PANTHER" id="PTHR43401:SF2">
    <property type="entry name" value="L-THREONINE 3-DEHYDROGENASE"/>
    <property type="match status" value="1"/>
</dbReference>
<evidence type="ECO:0000256" key="1">
    <source>
        <dbReference type="ARBA" id="ARBA00023002"/>
    </source>
</evidence>
<dbReference type="InterPro" id="IPR036291">
    <property type="entry name" value="NAD(P)-bd_dom_sf"/>
</dbReference>
<accession>X1R7V3</accession>
<reference evidence="3" key="1">
    <citation type="journal article" date="2014" name="Front. Microbiol.">
        <title>High frequency of phylogenetically diverse reductive dehalogenase-homologous genes in deep subseafloor sedimentary metagenomes.</title>
        <authorList>
            <person name="Kawai M."/>
            <person name="Futagami T."/>
            <person name="Toyoda A."/>
            <person name="Takaki Y."/>
            <person name="Nishi S."/>
            <person name="Hori S."/>
            <person name="Arai W."/>
            <person name="Tsubouchi T."/>
            <person name="Morono Y."/>
            <person name="Uchiyama I."/>
            <person name="Ito T."/>
            <person name="Fujiyama A."/>
            <person name="Inagaki F."/>
            <person name="Takami H."/>
        </authorList>
    </citation>
    <scope>NUCLEOTIDE SEQUENCE</scope>
    <source>
        <strain evidence="3">Expedition CK06-06</strain>
    </source>
</reference>
<sequence>LANVGKGLTVLIIGSGVSGILHIQLAKLRGVAKVFATDINEYRLKMAKKFGADEAFYASEDIPSKLMELNDHRLAEYVLLKSVVTIKGLKDVTSATSFRVNLLIIFRYP</sequence>
<protein>
    <recommendedName>
        <fullName evidence="2">Alcohol dehydrogenase-like C-terminal domain-containing protein</fullName>
    </recommendedName>
</protein>
<proteinExistence type="predicted"/>
<feature type="domain" description="Alcohol dehydrogenase-like C-terminal" evidence="2">
    <location>
        <begin position="19"/>
        <end position="79"/>
    </location>
</feature>
<dbReference type="InterPro" id="IPR013149">
    <property type="entry name" value="ADH-like_C"/>
</dbReference>
<gene>
    <name evidence="3" type="ORF">S12H4_07250</name>
</gene>
<evidence type="ECO:0000313" key="3">
    <source>
        <dbReference type="EMBL" id="GAI59235.1"/>
    </source>
</evidence>
<dbReference type="InterPro" id="IPR050129">
    <property type="entry name" value="Zn_alcohol_dh"/>
</dbReference>
<dbReference type="Pfam" id="PF00107">
    <property type="entry name" value="ADH_zinc_N"/>
    <property type="match status" value="1"/>
</dbReference>
<organism evidence="3">
    <name type="scientific">marine sediment metagenome</name>
    <dbReference type="NCBI Taxonomy" id="412755"/>
    <lineage>
        <taxon>unclassified sequences</taxon>
        <taxon>metagenomes</taxon>
        <taxon>ecological metagenomes</taxon>
    </lineage>
</organism>
<comment type="caution">
    <text evidence="3">The sequence shown here is derived from an EMBL/GenBank/DDBJ whole genome shotgun (WGS) entry which is preliminary data.</text>
</comment>
<feature type="non-terminal residue" evidence="3">
    <location>
        <position position="1"/>
    </location>
</feature>
<name>X1R7V3_9ZZZZ</name>
<dbReference type="SUPFAM" id="SSF51735">
    <property type="entry name" value="NAD(P)-binding Rossmann-fold domains"/>
    <property type="match status" value="1"/>
</dbReference>
<dbReference type="Gene3D" id="3.40.50.720">
    <property type="entry name" value="NAD(P)-binding Rossmann-like Domain"/>
    <property type="match status" value="1"/>
</dbReference>
<dbReference type="AlphaFoldDB" id="X1R7V3"/>
<dbReference type="EMBL" id="BARW01002652">
    <property type="protein sequence ID" value="GAI59235.1"/>
    <property type="molecule type" value="Genomic_DNA"/>
</dbReference>